<evidence type="ECO:0000313" key="1">
    <source>
        <dbReference type="EMBL" id="KAK7681194.1"/>
    </source>
</evidence>
<keyword evidence="2" id="KW-1185">Reference proteome</keyword>
<evidence type="ECO:0000313" key="2">
    <source>
        <dbReference type="Proteomes" id="UP001385951"/>
    </source>
</evidence>
<comment type="caution">
    <text evidence="1">The sequence shown here is derived from an EMBL/GenBank/DDBJ whole genome shotgun (WGS) entry which is preliminary data.</text>
</comment>
<gene>
    <name evidence="1" type="ORF">QCA50_015810</name>
</gene>
<proteinExistence type="predicted"/>
<reference evidence="1 2" key="1">
    <citation type="submission" date="2022-09" db="EMBL/GenBank/DDBJ databases">
        <authorList>
            <person name="Palmer J.M."/>
        </authorList>
    </citation>
    <scope>NUCLEOTIDE SEQUENCE [LARGE SCALE GENOMIC DNA]</scope>
    <source>
        <strain evidence="1 2">DSM 7382</strain>
    </source>
</reference>
<accession>A0AAW0FNQ6</accession>
<name>A0AAW0FNQ6_9APHY</name>
<dbReference type="EMBL" id="JASBNA010000043">
    <property type="protein sequence ID" value="KAK7681194.1"/>
    <property type="molecule type" value="Genomic_DNA"/>
</dbReference>
<dbReference type="Proteomes" id="UP001385951">
    <property type="component" value="Unassembled WGS sequence"/>
</dbReference>
<organism evidence="1 2">
    <name type="scientific">Cerrena zonata</name>
    <dbReference type="NCBI Taxonomy" id="2478898"/>
    <lineage>
        <taxon>Eukaryota</taxon>
        <taxon>Fungi</taxon>
        <taxon>Dikarya</taxon>
        <taxon>Basidiomycota</taxon>
        <taxon>Agaricomycotina</taxon>
        <taxon>Agaricomycetes</taxon>
        <taxon>Polyporales</taxon>
        <taxon>Cerrenaceae</taxon>
        <taxon>Cerrena</taxon>
    </lineage>
</organism>
<dbReference type="AlphaFoldDB" id="A0AAW0FNQ6"/>
<sequence>MYGDKDWMNFQGACWITSVGIPANFATFNPYRLLTTPFTNIRYIDIICNVIRKTMSSTCIISDFEQSSEASGEIVFGRVSFGLSLCENFDSFVLILGDEAGFSIVLLSLLFEIFGWKNLLILGWDFWELDLFILTQ</sequence>
<protein>
    <submittedName>
        <fullName evidence="1">Uncharacterized protein</fullName>
    </submittedName>
</protein>